<sequence>MSTRLQLYLRAEKLKNVAGLFHGTSDPYCVVTVTGGAHDGTEIGRTSTVKNTLNPEWTDVFTIDFHRPGLFTEISVEVFDEIKKKDDKFMGSAKFVISDVIDTKGNEKGEEVENGGMIFLHVVESIRGDSSGWFNFQIRALDIKNIESGLLGIGATDPFFEISRKYADHSTGVSRWYTVYRSKPIMDNHNPVWDEDSIGMEELCHCDPKWPLKLTVLDWEKSGKHRKIGEVVTCAATLMQQVAVKGNADREKAFAIFKVKEGQVQSSNRKGVGQLLVLSAAVRS</sequence>
<dbReference type="GO" id="GO:0005544">
    <property type="term" value="F:calcium-dependent phospholipid binding"/>
    <property type="evidence" value="ECO:0007669"/>
    <property type="project" value="InterPro"/>
</dbReference>
<name>A0A7S4JHK4_9STRA</name>
<dbReference type="EMBL" id="HBKQ01040717">
    <property type="protein sequence ID" value="CAE2263902.1"/>
    <property type="molecule type" value="Transcribed_RNA"/>
</dbReference>
<dbReference type="Pfam" id="PF00168">
    <property type="entry name" value="C2"/>
    <property type="match status" value="2"/>
</dbReference>
<evidence type="ECO:0000313" key="2">
    <source>
        <dbReference type="EMBL" id="CAE2263902.1"/>
    </source>
</evidence>
<organism evidence="2">
    <name type="scientific">Odontella aurita</name>
    <dbReference type="NCBI Taxonomy" id="265563"/>
    <lineage>
        <taxon>Eukaryota</taxon>
        <taxon>Sar</taxon>
        <taxon>Stramenopiles</taxon>
        <taxon>Ochrophyta</taxon>
        <taxon>Bacillariophyta</taxon>
        <taxon>Mediophyceae</taxon>
        <taxon>Biddulphiophycidae</taxon>
        <taxon>Eupodiscales</taxon>
        <taxon>Odontellaceae</taxon>
        <taxon>Odontella</taxon>
    </lineage>
</organism>
<dbReference type="InterPro" id="IPR037768">
    <property type="entry name" value="C2B_Copine"/>
</dbReference>
<gene>
    <name evidence="2" type="ORF">OAUR00152_LOCUS28057</name>
</gene>
<dbReference type="AlphaFoldDB" id="A0A7S4JHK4"/>
<dbReference type="SUPFAM" id="SSF49562">
    <property type="entry name" value="C2 domain (Calcium/lipid-binding domain, CaLB)"/>
    <property type="match status" value="2"/>
</dbReference>
<dbReference type="SMART" id="SM00239">
    <property type="entry name" value="C2"/>
    <property type="match status" value="2"/>
</dbReference>
<dbReference type="GO" id="GO:0071277">
    <property type="term" value="P:cellular response to calcium ion"/>
    <property type="evidence" value="ECO:0007669"/>
    <property type="project" value="TreeGrafter"/>
</dbReference>
<feature type="domain" description="C2" evidence="1">
    <location>
        <begin position="114"/>
        <end position="248"/>
    </location>
</feature>
<protein>
    <recommendedName>
        <fullName evidence="1">C2 domain-containing protein</fullName>
    </recommendedName>
</protein>
<dbReference type="InterPro" id="IPR000008">
    <property type="entry name" value="C2_dom"/>
</dbReference>
<dbReference type="InterPro" id="IPR035892">
    <property type="entry name" value="C2_domain_sf"/>
</dbReference>
<dbReference type="InterPro" id="IPR045052">
    <property type="entry name" value="Copine"/>
</dbReference>
<dbReference type="Gene3D" id="2.60.40.150">
    <property type="entry name" value="C2 domain"/>
    <property type="match status" value="2"/>
</dbReference>
<dbReference type="PANTHER" id="PTHR10857">
    <property type="entry name" value="COPINE"/>
    <property type="match status" value="1"/>
</dbReference>
<dbReference type="GO" id="GO:0005886">
    <property type="term" value="C:plasma membrane"/>
    <property type="evidence" value="ECO:0007669"/>
    <property type="project" value="TreeGrafter"/>
</dbReference>
<evidence type="ECO:0000259" key="1">
    <source>
        <dbReference type="PROSITE" id="PS50004"/>
    </source>
</evidence>
<proteinExistence type="predicted"/>
<dbReference type="PROSITE" id="PS50004">
    <property type="entry name" value="C2"/>
    <property type="match status" value="2"/>
</dbReference>
<dbReference type="PANTHER" id="PTHR10857:SF106">
    <property type="entry name" value="C2 DOMAIN-CONTAINING PROTEIN"/>
    <property type="match status" value="1"/>
</dbReference>
<feature type="domain" description="C2" evidence="1">
    <location>
        <begin position="1"/>
        <end position="113"/>
    </location>
</feature>
<reference evidence="2" key="1">
    <citation type="submission" date="2021-01" db="EMBL/GenBank/DDBJ databases">
        <authorList>
            <person name="Corre E."/>
            <person name="Pelletier E."/>
            <person name="Niang G."/>
            <person name="Scheremetjew M."/>
            <person name="Finn R."/>
            <person name="Kale V."/>
            <person name="Holt S."/>
            <person name="Cochrane G."/>
            <person name="Meng A."/>
            <person name="Brown T."/>
            <person name="Cohen L."/>
        </authorList>
    </citation>
    <scope>NUCLEOTIDE SEQUENCE</scope>
    <source>
        <strain evidence="2">Isolate 1302-5</strain>
    </source>
</reference>
<dbReference type="CDD" id="cd04047">
    <property type="entry name" value="C2B_Copine"/>
    <property type="match status" value="1"/>
</dbReference>
<accession>A0A7S4JHK4</accession>